<dbReference type="Gene3D" id="3.40.50.300">
    <property type="entry name" value="P-loop containing nucleotide triphosphate hydrolases"/>
    <property type="match status" value="1"/>
</dbReference>
<dbReference type="InterPro" id="IPR058922">
    <property type="entry name" value="WHD_DRP"/>
</dbReference>
<evidence type="ECO:0000256" key="5">
    <source>
        <dbReference type="ARBA" id="ARBA00022821"/>
    </source>
</evidence>
<dbReference type="InterPro" id="IPR032675">
    <property type="entry name" value="LRR_dom_sf"/>
</dbReference>
<dbReference type="InterPro" id="IPR042197">
    <property type="entry name" value="Apaf_helical"/>
</dbReference>
<evidence type="ECO:0000313" key="13">
    <source>
        <dbReference type="Proteomes" id="UP000007306"/>
    </source>
</evidence>
<dbReference type="InterPro" id="IPR036388">
    <property type="entry name" value="WH-like_DNA-bd_sf"/>
</dbReference>
<dbReference type="Gene3D" id="3.80.10.10">
    <property type="entry name" value="Ribonuclease Inhibitor"/>
    <property type="match status" value="1"/>
</dbReference>
<dbReference type="SUPFAM" id="SSF52540">
    <property type="entry name" value="P-loop containing nucleoside triphosphate hydrolases"/>
    <property type="match status" value="1"/>
</dbReference>
<evidence type="ECO:0000259" key="11">
    <source>
        <dbReference type="Pfam" id="PF23598"/>
    </source>
</evidence>
<dbReference type="InterPro" id="IPR055414">
    <property type="entry name" value="LRR_R13L4/SHOC2-like"/>
</dbReference>
<keyword evidence="6" id="KW-0175">Coiled coil</keyword>
<evidence type="ECO:0000259" key="9">
    <source>
        <dbReference type="Pfam" id="PF18052"/>
    </source>
</evidence>
<dbReference type="FunFam" id="1.10.10.10:FF:000322">
    <property type="entry name" value="Probable disease resistance protein At1g63360"/>
    <property type="match status" value="1"/>
</dbReference>
<proteinExistence type="inferred from homology"/>
<feature type="domain" description="Disease resistance N-terminal" evidence="9">
    <location>
        <begin position="10"/>
        <end position="94"/>
    </location>
</feature>
<feature type="domain" description="Disease resistance protein winged helix" evidence="10">
    <location>
        <begin position="418"/>
        <end position="489"/>
    </location>
</feature>
<dbReference type="GO" id="GO:0009626">
    <property type="term" value="P:plant-type hypersensitive response"/>
    <property type="evidence" value="ECO:0007669"/>
    <property type="project" value="UniProtKB-ARBA"/>
</dbReference>
<evidence type="ECO:0000256" key="4">
    <source>
        <dbReference type="ARBA" id="ARBA00022741"/>
    </source>
</evidence>
<dbReference type="Gene3D" id="1.20.5.4130">
    <property type="match status" value="1"/>
</dbReference>
<protein>
    <recommendedName>
        <fullName evidence="14">NB-ARC domain-containing protein</fullName>
    </recommendedName>
</protein>
<evidence type="ECO:0000256" key="1">
    <source>
        <dbReference type="ARBA" id="ARBA00008894"/>
    </source>
</evidence>
<dbReference type="GO" id="GO:0002758">
    <property type="term" value="P:innate immune response-activating signaling pathway"/>
    <property type="evidence" value="ECO:0007669"/>
    <property type="project" value="UniProtKB-ARBA"/>
</dbReference>
<keyword evidence="5" id="KW-0611">Plant defense</keyword>
<evidence type="ECO:0000259" key="10">
    <source>
        <dbReference type="Pfam" id="PF23559"/>
    </source>
</evidence>
<dbReference type="GO" id="GO:0042742">
    <property type="term" value="P:defense response to bacterium"/>
    <property type="evidence" value="ECO:0007669"/>
    <property type="project" value="UniProtKB-ARBA"/>
</dbReference>
<reference evidence="12" key="1">
    <citation type="submission" date="2015-06" db="UniProtKB">
        <authorList>
            <consortium name="EnsemblPlants"/>
        </authorList>
    </citation>
    <scope>IDENTIFICATION</scope>
</reference>
<keyword evidence="13" id="KW-1185">Reference proteome</keyword>
<dbReference type="Gene3D" id="1.10.8.430">
    <property type="entry name" value="Helical domain of apoptotic protease-activating factors"/>
    <property type="match status" value="1"/>
</dbReference>
<dbReference type="InterPro" id="IPR041118">
    <property type="entry name" value="Rx_N"/>
</dbReference>
<dbReference type="HOGENOM" id="CLU_000837_25_2_1"/>
<dbReference type="AlphaFoldDB" id="I1QTW0"/>
<dbReference type="Pfam" id="PF00931">
    <property type="entry name" value="NB-ARC"/>
    <property type="match status" value="1"/>
</dbReference>
<evidence type="ECO:0000256" key="3">
    <source>
        <dbReference type="ARBA" id="ARBA00022737"/>
    </source>
</evidence>
<feature type="domain" description="NB-ARC" evidence="8">
    <location>
        <begin position="174"/>
        <end position="332"/>
    </location>
</feature>
<feature type="region of interest" description="Disordered" evidence="7">
    <location>
        <begin position="983"/>
        <end position="1002"/>
    </location>
</feature>
<keyword evidence="2" id="KW-0433">Leucine-rich repeat</keyword>
<dbReference type="InterPro" id="IPR002182">
    <property type="entry name" value="NB-ARC"/>
</dbReference>
<dbReference type="Proteomes" id="UP000007306">
    <property type="component" value="Chromosome 10"/>
</dbReference>
<evidence type="ECO:0000259" key="8">
    <source>
        <dbReference type="Pfam" id="PF00931"/>
    </source>
</evidence>
<dbReference type="EnsemblPlants" id="ORGLA10G0064300.1">
    <property type="protein sequence ID" value="ORGLA10G0064300.1"/>
    <property type="gene ID" value="ORGLA10G0064300"/>
</dbReference>
<dbReference type="Gramene" id="ORGLA10G0064300.1">
    <property type="protein sequence ID" value="ORGLA10G0064300.1"/>
    <property type="gene ID" value="ORGLA10G0064300"/>
</dbReference>
<accession>I1QTW0</accession>
<sequence length="1002" mass="110500">METAVLSAVLRTLGPKLYAFLRDGHDLLRRDLERDVHYIRNELAMIAAAIEEHDRRPPPAAGDVRSAWIRGVRDLACDMEDCVDRFVHRATGHGLASMGARAKFAAVIQELRRKSEELSRLRASYAAAAGEPSCWVATGSSALTLPASSSEAHTLASDIVGMDGPRDEILELIGETQGQLKVISIVGFGGLGKTLLARQIYESDAVAAQFHPRIWVRAAGKNAEDVLMEILQQLGMPVHHCHASNLVVNLRNCLESKRSGHLFFVVIDDMQREYWNSSFRNAFPSDTGLSSIVIVTTAIQSIANACSSRNSHVYVMRTLNEEHSRQLFLKEASWKDYPPGSEAILKKCDGLPLALVTTAQFLQSRCQQQPLGCAKLCDNLGKHLVTEDTLARMKRVLVHHYSSLPGHVIKACLLYLGIFPSGHPVRRKTLIRRWSAEGFVGADHHRSSLDVAIDSFEELVNRSIIQPVDVSSNTEVKTCQTHGMMLEFILHKSICDNFITFLYGQARLPDKIRCVSIQQNSGSKTRVDSDIDLSLVRSLTIFGKAHKSFLNFSRYKLLRVLDLEECDELEDEHLKKICKRLLLKYLSLGRGITVLPKEIAKLKFLETLDLRRTVIKFLPIQVLELPCLIHLFGVFKLQDADQQMRKLKSFLTEKSKLETLAGFVTDRCQTFPQLMKHMTNLAKVKIWCENTADASSSSNSDVHLSEAIQEFIQRGTDVNDVRSLSLDVGECSQEFLNFSLGDSCYLSSLKLKGNKICRLPPFVTSLAVLTDLSLSSSDRLSSDVLAALSNVRALRYLKLIARHLDRFVIERGDLQSLRLLHIVVVSMTTMSKQQPEIQEGALPNLESFHLLCKDLDGPCGHGGIRIDSLGLGCLREIVLDDGVRETAKEQWKDAARRHPKRPKVVFVGAGDVVDRRRVGAAAAAAPAAGESNSAVAPAAVASVVAAGDVKRPAREESDISAALASLPAKMARLLGAASIHQSSGTQGELSCGGNGASQRHFS</sequence>
<dbReference type="eggNOG" id="KOG4658">
    <property type="taxonomic scope" value="Eukaryota"/>
</dbReference>
<dbReference type="GO" id="GO:0043531">
    <property type="term" value="F:ADP binding"/>
    <property type="evidence" value="ECO:0007669"/>
    <property type="project" value="InterPro"/>
</dbReference>
<dbReference type="Gene3D" id="1.10.10.10">
    <property type="entry name" value="Winged helix-like DNA-binding domain superfamily/Winged helix DNA-binding domain"/>
    <property type="match status" value="1"/>
</dbReference>
<dbReference type="Pfam" id="PF23559">
    <property type="entry name" value="WHD_DRP"/>
    <property type="match status" value="1"/>
</dbReference>
<dbReference type="InterPro" id="IPR027417">
    <property type="entry name" value="P-loop_NTPase"/>
</dbReference>
<dbReference type="InterPro" id="IPR044974">
    <property type="entry name" value="Disease_R_plants"/>
</dbReference>
<evidence type="ECO:0000256" key="2">
    <source>
        <dbReference type="ARBA" id="ARBA00022614"/>
    </source>
</evidence>
<dbReference type="PRINTS" id="PR00364">
    <property type="entry name" value="DISEASERSIST"/>
</dbReference>
<dbReference type="PANTHER" id="PTHR23155">
    <property type="entry name" value="DISEASE RESISTANCE PROTEIN RP"/>
    <property type="match status" value="1"/>
</dbReference>
<dbReference type="OMA" id="WNSSFRN"/>
<dbReference type="Pfam" id="PF18052">
    <property type="entry name" value="Rx_N"/>
    <property type="match status" value="1"/>
</dbReference>
<reference evidence="12 13" key="2">
    <citation type="submission" date="2018-04" db="EMBL/GenBank/DDBJ databases">
        <title>OglaRS2 (Oryza glaberrima Reference Sequence Version 2).</title>
        <authorList>
            <person name="Zhang J."/>
            <person name="Kudrna D."/>
            <person name="Lee S."/>
            <person name="Talag J."/>
            <person name="Rajasekar S."/>
            <person name="Wing R.A."/>
        </authorList>
    </citation>
    <scope>NUCLEOTIDE SEQUENCE [LARGE SCALE GENOMIC DNA]</scope>
    <source>
        <strain evidence="12 13">cv. IRGC 96717</strain>
    </source>
</reference>
<dbReference type="SUPFAM" id="SSF52058">
    <property type="entry name" value="L domain-like"/>
    <property type="match status" value="1"/>
</dbReference>
<keyword evidence="3" id="KW-0677">Repeat</keyword>
<evidence type="ECO:0000256" key="6">
    <source>
        <dbReference type="ARBA" id="ARBA00023054"/>
    </source>
</evidence>
<dbReference type="STRING" id="4538.I1QTW0"/>
<name>I1QTW0_ORYGL</name>
<dbReference type="Pfam" id="PF23598">
    <property type="entry name" value="LRR_14"/>
    <property type="match status" value="1"/>
</dbReference>
<keyword evidence="4" id="KW-0547">Nucleotide-binding</keyword>
<evidence type="ECO:0000256" key="7">
    <source>
        <dbReference type="SAM" id="MobiDB-lite"/>
    </source>
</evidence>
<feature type="domain" description="Disease resistance R13L4/SHOC-2-like LRR" evidence="11">
    <location>
        <begin position="536"/>
        <end position="903"/>
    </location>
</feature>
<dbReference type="PANTHER" id="PTHR23155:SF1227">
    <property type="entry name" value="OS11G0462500 PROTEIN"/>
    <property type="match status" value="1"/>
</dbReference>
<evidence type="ECO:0000313" key="12">
    <source>
        <dbReference type="EnsemblPlants" id="ORGLA10G0064300.1"/>
    </source>
</evidence>
<organism evidence="12 13">
    <name type="scientific">Oryza glaberrima</name>
    <name type="common">African rice</name>
    <dbReference type="NCBI Taxonomy" id="4538"/>
    <lineage>
        <taxon>Eukaryota</taxon>
        <taxon>Viridiplantae</taxon>
        <taxon>Streptophyta</taxon>
        <taxon>Embryophyta</taxon>
        <taxon>Tracheophyta</taxon>
        <taxon>Spermatophyta</taxon>
        <taxon>Magnoliopsida</taxon>
        <taxon>Liliopsida</taxon>
        <taxon>Poales</taxon>
        <taxon>Poaceae</taxon>
        <taxon>BOP clade</taxon>
        <taxon>Oryzoideae</taxon>
        <taxon>Oryzeae</taxon>
        <taxon>Oryzinae</taxon>
        <taxon>Oryza</taxon>
    </lineage>
</organism>
<evidence type="ECO:0008006" key="14">
    <source>
        <dbReference type="Google" id="ProtNLM"/>
    </source>
</evidence>
<comment type="similarity">
    <text evidence="1">Belongs to the disease resistance NB-LRR family.</text>
</comment>